<accession>A0A540LW33</accession>
<dbReference type="EMBL" id="VIEB01000444">
    <property type="protein sequence ID" value="TQD90720.1"/>
    <property type="molecule type" value="Genomic_DNA"/>
</dbReference>
<gene>
    <name evidence="1" type="ORF">C1H46_023723</name>
</gene>
<dbReference type="Proteomes" id="UP000315295">
    <property type="component" value="Unassembled WGS sequence"/>
</dbReference>
<comment type="caution">
    <text evidence="1">The sequence shown here is derived from an EMBL/GenBank/DDBJ whole genome shotgun (WGS) entry which is preliminary data.</text>
</comment>
<keyword evidence="2" id="KW-1185">Reference proteome</keyword>
<sequence>MAQCEIWWDAMLREEEREGMREGRERETGLVRGRHATCREEGWRKRARERGKSLKATAASSMVKVATMDTPRSEPFPLSLGEC</sequence>
<name>A0A540LW33_MALBA</name>
<evidence type="ECO:0000313" key="2">
    <source>
        <dbReference type="Proteomes" id="UP000315295"/>
    </source>
</evidence>
<organism evidence="1 2">
    <name type="scientific">Malus baccata</name>
    <name type="common">Siberian crab apple</name>
    <name type="synonym">Pyrus baccata</name>
    <dbReference type="NCBI Taxonomy" id="106549"/>
    <lineage>
        <taxon>Eukaryota</taxon>
        <taxon>Viridiplantae</taxon>
        <taxon>Streptophyta</taxon>
        <taxon>Embryophyta</taxon>
        <taxon>Tracheophyta</taxon>
        <taxon>Spermatophyta</taxon>
        <taxon>Magnoliopsida</taxon>
        <taxon>eudicotyledons</taxon>
        <taxon>Gunneridae</taxon>
        <taxon>Pentapetalae</taxon>
        <taxon>rosids</taxon>
        <taxon>fabids</taxon>
        <taxon>Rosales</taxon>
        <taxon>Rosaceae</taxon>
        <taxon>Amygdaloideae</taxon>
        <taxon>Maleae</taxon>
        <taxon>Malus</taxon>
    </lineage>
</organism>
<evidence type="ECO:0000313" key="1">
    <source>
        <dbReference type="EMBL" id="TQD90720.1"/>
    </source>
</evidence>
<protein>
    <submittedName>
        <fullName evidence="1">Uncharacterized protein</fullName>
    </submittedName>
</protein>
<proteinExistence type="predicted"/>
<dbReference type="AlphaFoldDB" id="A0A540LW33"/>
<reference evidence="1 2" key="1">
    <citation type="journal article" date="2019" name="G3 (Bethesda)">
        <title>Sequencing of a Wild Apple (Malus baccata) Genome Unravels the Differences Between Cultivated and Wild Apple Species Regarding Disease Resistance and Cold Tolerance.</title>
        <authorList>
            <person name="Chen X."/>
        </authorList>
    </citation>
    <scope>NUCLEOTIDE SEQUENCE [LARGE SCALE GENOMIC DNA]</scope>
    <source>
        <strain evidence="2">cv. Shandingzi</strain>
        <tissue evidence="1">Leaves</tissue>
    </source>
</reference>